<name>A0A3N1D5K2_9ACTN</name>
<proteinExistence type="predicted"/>
<accession>A0A3N1D5K2</accession>
<dbReference type="EMBL" id="RJKE01000001">
    <property type="protein sequence ID" value="ROO88750.1"/>
    <property type="molecule type" value="Genomic_DNA"/>
</dbReference>
<dbReference type="Proteomes" id="UP000272400">
    <property type="component" value="Unassembled WGS sequence"/>
</dbReference>
<evidence type="ECO:0000313" key="2">
    <source>
        <dbReference type="Proteomes" id="UP000272400"/>
    </source>
</evidence>
<comment type="caution">
    <text evidence="1">The sequence shown here is derived from an EMBL/GenBank/DDBJ whole genome shotgun (WGS) entry which is preliminary data.</text>
</comment>
<sequence>MSLPTNVRSACNAAVLREPTNPQWFAYAVGRLTTPEDWEMTAVLLLETGHAESLVVLLQASGERVTNPF</sequence>
<keyword evidence="2" id="KW-1185">Reference proteome</keyword>
<protein>
    <submittedName>
        <fullName evidence="1">Uncharacterized protein</fullName>
    </submittedName>
</protein>
<gene>
    <name evidence="1" type="ORF">EDD29_6429</name>
</gene>
<organism evidence="1 2">
    <name type="scientific">Actinocorallia herbida</name>
    <dbReference type="NCBI Taxonomy" id="58109"/>
    <lineage>
        <taxon>Bacteria</taxon>
        <taxon>Bacillati</taxon>
        <taxon>Actinomycetota</taxon>
        <taxon>Actinomycetes</taxon>
        <taxon>Streptosporangiales</taxon>
        <taxon>Thermomonosporaceae</taxon>
        <taxon>Actinocorallia</taxon>
    </lineage>
</organism>
<evidence type="ECO:0000313" key="1">
    <source>
        <dbReference type="EMBL" id="ROO88750.1"/>
    </source>
</evidence>
<reference evidence="1 2" key="1">
    <citation type="submission" date="2018-11" db="EMBL/GenBank/DDBJ databases">
        <title>Sequencing the genomes of 1000 actinobacteria strains.</title>
        <authorList>
            <person name="Klenk H.-P."/>
        </authorList>
    </citation>
    <scope>NUCLEOTIDE SEQUENCE [LARGE SCALE GENOMIC DNA]</scope>
    <source>
        <strain evidence="1 2">DSM 44254</strain>
    </source>
</reference>
<dbReference type="AlphaFoldDB" id="A0A3N1D5K2"/>
<dbReference type="RefSeq" id="WP_123667953.1">
    <property type="nucleotide sequence ID" value="NZ_RJKE01000001.1"/>
</dbReference>